<dbReference type="EMBL" id="LAZR01007038">
    <property type="protein sequence ID" value="KKM87890.1"/>
    <property type="molecule type" value="Genomic_DNA"/>
</dbReference>
<protein>
    <submittedName>
        <fullName evidence="2">Uncharacterized protein</fullName>
    </submittedName>
</protein>
<comment type="caution">
    <text evidence="2">The sequence shown here is derived from an EMBL/GenBank/DDBJ whole genome shotgun (WGS) entry which is preliminary data.</text>
</comment>
<reference evidence="2" key="1">
    <citation type="journal article" date="2015" name="Nature">
        <title>Complex archaea that bridge the gap between prokaryotes and eukaryotes.</title>
        <authorList>
            <person name="Spang A."/>
            <person name="Saw J.H."/>
            <person name="Jorgensen S.L."/>
            <person name="Zaremba-Niedzwiedzka K."/>
            <person name="Martijn J."/>
            <person name="Lind A.E."/>
            <person name="van Eijk R."/>
            <person name="Schleper C."/>
            <person name="Guy L."/>
            <person name="Ettema T.J."/>
        </authorList>
    </citation>
    <scope>NUCLEOTIDE SEQUENCE</scope>
</reference>
<organism evidence="2">
    <name type="scientific">marine sediment metagenome</name>
    <dbReference type="NCBI Taxonomy" id="412755"/>
    <lineage>
        <taxon>unclassified sequences</taxon>
        <taxon>metagenomes</taxon>
        <taxon>ecological metagenomes</taxon>
    </lineage>
</organism>
<name>A0A0F9NGP8_9ZZZZ</name>
<gene>
    <name evidence="2" type="ORF">LCGC14_1264340</name>
</gene>
<evidence type="ECO:0000313" key="2">
    <source>
        <dbReference type="EMBL" id="KKM87890.1"/>
    </source>
</evidence>
<proteinExistence type="predicted"/>
<dbReference type="AlphaFoldDB" id="A0A0F9NGP8"/>
<evidence type="ECO:0000256" key="1">
    <source>
        <dbReference type="SAM" id="MobiDB-lite"/>
    </source>
</evidence>
<accession>A0A0F9NGP8</accession>
<sequence>MKLEEAEVLITFDLEALGKDGLRKLFEVERLLSELGVHFDTGSGCGGRDWEFDWSLQGPVKVLFRKLVKDDPVNRYVRQNRKPAQDQSSQGDPSEASA</sequence>
<feature type="region of interest" description="Disordered" evidence="1">
    <location>
        <begin position="75"/>
        <end position="98"/>
    </location>
</feature>
<feature type="compositionally biased region" description="Polar residues" evidence="1">
    <location>
        <begin position="85"/>
        <end position="98"/>
    </location>
</feature>